<dbReference type="Proteomes" id="UP000295197">
    <property type="component" value="Unassembled WGS sequence"/>
</dbReference>
<name>A0A4R3W3B3_9SPHI</name>
<evidence type="ECO:0000313" key="2">
    <source>
        <dbReference type="Proteomes" id="UP000295197"/>
    </source>
</evidence>
<organism evidence="1 2">
    <name type="scientific">Sphingobacterium alimentarium</name>
    <dbReference type="NCBI Taxonomy" id="797292"/>
    <lineage>
        <taxon>Bacteria</taxon>
        <taxon>Pseudomonadati</taxon>
        <taxon>Bacteroidota</taxon>
        <taxon>Sphingobacteriia</taxon>
        <taxon>Sphingobacteriales</taxon>
        <taxon>Sphingobacteriaceae</taxon>
        <taxon>Sphingobacterium</taxon>
    </lineage>
</organism>
<dbReference type="EMBL" id="SMBZ01000002">
    <property type="protein sequence ID" value="TCV20391.1"/>
    <property type="molecule type" value="Genomic_DNA"/>
</dbReference>
<reference evidence="1 2" key="1">
    <citation type="submission" date="2019-03" db="EMBL/GenBank/DDBJ databases">
        <title>Genomic Encyclopedia of Type Strains, Phase IV (KMG-IV): sequencing the most valuable type-strain genomes for metagenomic binning, comparative biology and taxonomic classification.</title>
        <authorList>
            <person name="Goeker M."/>
        </authorList>
    </citation>
    <scope>NUCLEOTIDE SEQUENCE [LARGE SCALE GENOMIC DNA]</scope>
    <source>
        <strain evidence="1 2">DSM 22362</strain>
    </source>
</reference>
<keyword evidence="2" id="KW-1185">Reference proteome</keyword>
<sequence length="74" mass="8916">MIKDKELQYAMSDKIVIHDDSDLKELNFQPIKITPLKGKSYQNKDYILNIQKEMPKLEEDESYKIYYIFTLLKK</sequence>
<comment type="caution">
    <text evidence="1">The sequence shown here is derived from an EMBL/GenBank/DDBJ whole genome shotgun (WGS) entry which is preliminary data.</text>
</comment>
<protein>
    <submittedName>
        <fullName evidence="1">Uncharacterized protein</fullName>
    </submittedName>
</protein>
<dbReference type="AlphaFoldDB" id="A0A4R3W3B3"/>
<proteinExistence type="predicted"/>
<evidence type="ECO:0000313" key="1">
    <source>
        <dbReference type="EMBL" id="TCV20391.1"/>
    </source>
</evidence>
<accession>A0A4R3W3B3</accession>
<gene>
    <name evidence="1" type="ORF">EDC17_1002104</name>
</gene>